<dbReference type="Pfam" id="PF09988">
    <property type="entry name" value="DUF2227"/>
    <property type="match status" value="1"/>
</dbReference>
<reference evidence="2" key="2">
    <citation type="submission" date="2020-09" db="EMBL/GenBank/DDBJ databases">
        <authorList>
            <person name="Sun Q."/>
            <person name="Zhou Y."/>
        </authorList>
    </citation>
    <scope>NUCLEOTIDE SEQUENCE</scope>
    <source>
        <strain evidence="2">CGMCC 1.12698</strain>
    </source>
</reference>
<dbReference type="EMBL" id="BMFK01000001">
    <property type="protein sequence ID" value="GGE71383.1"/>
    <property type="molecule type" value="Genomic_DNA"/>
</dbReference>
<comment type="caution">
    <text evidence="2">The sequence shown here is derived from an EMBL/GenBank/DDBJ whole genome shotgun (WGS) entry which is preliminary data.</text>
</comment>
<name>A0A917ASS4_9BACI</name>
<protein>
    <submittedName>
        <fullName evidence="2">Peptidase</fullName>
    </submittedName>
</protein>
<feature type="transmembrane region" description="Helical" evidence="1">
    <location>
        <begin position="80"/>
        <end position="106"/>
    </location>
</feature>
<dbReference type="Proteomes" id="UP000605259">
    <property type="component" value="Unassembled WGS sequence"/>
</dbReference>
<organism evidence="2 3">
    <name type="scientific">Priestia taiwanensis</name>
    <dbReference type="NCBI Taxonomy" id="1347902"/>
    <lineage>
        <taxon>Bacteria</taxon>
        <taxon>Bacillati</taxon>
        <taxon>Bacillota</taxon>
        <taxon>Bacilli</taxon>
        <taxon>Bacillales</taxon>
        <taxon>Bacillaceae</taxon>
        <taxon>Priestia</taxon>
    </lineage>
</organism>
<dbReference type="RefSeq" id="WP_188388363.1">
    <property type="nucleotide sequence ID" value="NZ_BMFK01000001.1"/>
</dbReference>
<keyword evidence="1" id="KW-0812">Transmembrane</keyword>
<evidence type="ECO:0000313" key="2">
    <source>
        <dbReference type="EMBL" id="GGE71383.1"/>
    </source>
</evidence>
<dbReference type="InterPro" id="IPR019250">
    <property type="entry name" value="DUF2227_metal-bd"/>
</dbReference>
<proteinExistence type="predicted"/>
<gene>
    <name evidence="2" type="ORF">GCM10007140_21620</name>
</gene>
<dbReference type="AlphaFoldDB" id="A0A917ASS4"/>
<keyword evidence="1" id="KW-0472">Membrane</keyword>
<keyword evidence="1" id="KW-1133">Transmembrane helix</keyword>
<dbReference type="PANTHER" id="PTHR39085:SF1">
    <property type="entry name" value="SLL0924 PROTEIN"/>
    <property type="match status" value="1"/>
</dbReference>
<reference evidence="2" key="1">
    <citation type="journal article" date="2014" name="Int. J. Syst. Evol. Microbiol.">
        <title>Complete genome sequence of Corynebacterium casei LMG S-19264T (=DSM 44701T), isolated from a smear-ripened cheese.</title>
        <authorList>
            <consortium name="US DOE Joint Genome Institute (JGI-PGF)"/>
            <person name="Walter F."/>
            <person name="Albersmeier A."/>
            <person name="Kalinowski J."/>
            <person name="Ruckert C."/>
        </authorList>
    </citation>
    <scope>NUCLEOTIDE SEQUENCE</scope>
    <source>
        <strain evidence="2">CGMCC 1.12698</strain>
    </source>
</reference>
<evidence type="ECO:0000256" key="1">
    <source>
        <dbReference type="SAM" id="Phobius"/>
    </source>
</evidence>
<sequence>MPSGKTHTKINLIGLPVIIAPLALLHPLHYEAIFVYAAGFLIGTYLLTPDLDTESDCYNNWGLFRFLWYPYQKFIPHRSILSHGLLIGDIIRILYLSIILFPLASFVNKQYGETTLLVWLEEHRDVLFVLILGVITASTFHIVLDKFYKPKRRKKR</sequence>
<feature type="transmembrane region" description="Helical" evidence="1">
    <location>
        <begin position="126"/>
        <end position="148"/>
    </location>
</feature>
<evidence type="ECO:0000313" key="3">
    <source>
        <dbReference type="Proteomes" id="UP000605259"/>
    </source>
</evidence>
<dbReference type="PANTHER" id="PTHR39085">
    <property type="entry name" value="SLL0924 PROTEIN"/>
    <property type="match status" value="1"/>
</dbReference>
<accession>A0A917ASS4</accession>
<keyword evidence="3" id="KW-1185">Reference proteome</keyword>